<evidence type="ECO:0000313" key="5">
    <source>
        <dbReference type="EMBL" id="MBE6269484.1"/>
    </source>
</evidence>
<keyword evidence="4" id="KW-0963">Cytoplasm</keyword>
<gene>
    <name evidence="5" type="primary">maf</name>
    <name evidence="5" type="ORF">E7101_00805</name>
</gene>
<feature type="site" description="Important for substrate specificity" evidence="4">
    <location>
        <position position="156"/>
    </location>
</feature>
<feature type="site" description="Important for substrate specificity" evidence="4">
    <location>
        <position position="14"/>
    </location>
</feature>
<dbReference type="PIRSF" id="PIRSF006305">
    <property type="entry name" value="Maf"/>
    <property type="match status" value="1"/>
</dbReference>
<evidence type="ECO:0000256" key="1">
    <source>
        <dbReference type="ARBA" id="ARBA00001968"/>
    </source>
</evidence>
<dbReference type="NCBIfam" id="TIGR00172">
    <property type="entry name" value="maf"/>
    <property type="match status" value="1"/>
</dbReference>
<dbReference type="GO" id="GO:0047429">
    <property type="term" value="F:nucleoside triphosphate diphosphatase activity"/>
    <property type="evidence" value="ECO:0007669"/>
    <property type="project" value="UniProtKB-EC"/>
</dbReference>
<comment type="function">
    <text evidence="4">Nucleoside triphosphate pyrophosphatase that hydrolyzes dTTP and UTP. May have a dual role in cell division arrest and in preventing the incorporation of modified nucleotides into cellular nucleic acids.</text>
</comment>
<dbReference type="SUPFAM" id="SSF52972">
    <property type="entry name" value="ITPase-like"/>
    <property type="match status" value="1"/>
</dbReference>
<evidence type="ECO:0000256" key="4">
    <source>
        <dbReference type="HAMAP-Rule" id="MF_00528"/>
    </source>
</evidence>
<comment type="catalytic activity">
    <reaction evidence="4">
        <text>dTTP + H2O = dTMP + diphosphate + H(+)</text>
        <dbReference type="Rhea" id="RHEA:28534"/>
        <dbReference type="ChEBI" id="CHEBI:15377"/>
        <dbReference type="ChEBI" id="CHEBI:15378"/>
        <dbReference type="ChEBI" id="CHEBI:33019"/>
        <dbReference type="ChEBI" id="CHEBI:37568"/>
        <dbReference type="ChEBI" id="CHEBI:63528"/>
        <dbReference type="EC" id="3.6.1.9"/>
    </reaction>
</comment>
<accession>A0A9D5P2L7</accession>
<feature type="active site" description="Proton acceptor" evidence="4">
    <location>
        <position position="73"/>
    </location>
</feature>
<name>A0A9D5P2L7_XYLRU</name>
<dbReference type="EMBL" id="SUYC01000001">
    <property type="protein sequence ID" value="MBE6269484.1"/>
    <property type="molecule type" value="Genomic_DNA"/>
</dbReference>
<dbReference type="HAMAP" id="MF_00528">
    <property type="entry name" value="Maf"/>
    <property type="match status" value="1"/>
</dbReference>
<organism evidence="5 6">
    <name type="scientific">Xylanibacter ruminicola</name>
    <name type="common">Prevotella ruminicola</name>
    <dbReference type="NCBI Taxonomy" id="839"/>
    <lineage>
        <taxon>Bacteria</taxon>
        <taxon>Pseudomonadati</taxon>
        <taxon>Bacteroidota</taxon>
        <taxon>Bacteroidia</taxon>
        <taxon>Bacteroidales</taxon>
        <taxon>Prevotellaceae</taxon>
        <taxon>Xylanibacter</taxon>
    </lineage>
</organism>
<comment type="catalytic activity">
    <reaction evidence="4">
        <text>UTP + H2O = UMP + diphosphate + H(+)</text>
        <dbReference type="Rhea" id="RHEA:29395"/>
        <dbReference type="ChEBI" id="CHEBI:15377"/>
        <dbReference type="ChEBI" id="CHEBI:15378"/>
        <dbReference type="ChEBI" id="CHEBI:33019"/>
        <dbReference type="ChEBI" id="CHEBI:46398"/>
        <dbReference type="ChEBI" id="CHEBI:57865"/>
        <dbReference type="EC" id="3.6.1.9"/>
    </reaction>
</comment>
<evidence type="ECO:0000256" key="3">
    <source>
        <dbReference type="ARBA" id="ARBA00023080"/>
    </source>
</evidence>
<keyword evidence="2 4" id="KW-0378">Hydrolase</keyword>
<dbReference type="InterPro" id="IPR029001">
    <property type="entry name" value="ITPase-like_fam"/>
</dbReference>
<dbReference type="CDD" id="cd00555">
    <property type="entry name" value="Maf"/>
    <property type="match status" value="1"/>
</dbReference>
<proteinExistence type="inferred from homology"/>
<comment type="similarity">
    <text evidence="4">Belongs to the Maf family. YhdE subfamily.</text>
</comment>
<dbReference type="GO" id="GO:0005737">
    <property type="term" value="C:cytoplasm"/>
    <property type="evidence" value="ECO:0007669"/>
    <property type="project" value="UniProtKB-SubCell"/>
</dbReference>
<comment type="caution">
    <text evidence="5">The sequence shown here is derived from an EMBL/GenBank/DDBJ whole genome shotgun (WGS) entry which is preliminary data.</text>
</comment>
<dbReference type="Gene3D" id="3.90.950.10">
    <property type="match status" value="1"/>
</dbReference>
<evidence type="ECO:0000313" key="6">
    <source>
        <dbReference type="Proteomes" id="UP000806522"/>
    </source>
</evidence>
<dbReference type="AlphaFoldDB" id="A0A9D5P2L7"/>
<dbReference type="EC" id="3.6.1.9" evidence="4"/>
<comment type="caution">
    <text evidence="4">Lacks conserved residue(s) required for the propagation of feature annotation.</text>
</comment>
<dbReference type="InterPro" id="IPR003697">
    <property type="entry name" value="Maf-like"/>
</dbReference>
<comment type="cofactor">
    <cofactor evidence="1 4">
        <name>a divalent metal cation</name>
        <dbReference type="ChEBI" id="CHEBI:60240"/>
    </cofactor>
</comment>
<comment type="subcellular location">
    <subcellularLocation>
        <location evidence="4">Cytoplasm</location>
    </subcellularLocation>
</comment>
<reference evidence="5" key="1">
    <citation type="submission" date="2019-04" db="EMBL/GenBank/DDBJ databases">
        <title>Evolution of Biomass-Degrading Anaerobic Consortia Revealed by Metagenomics.</title>
        <authorList>
            <person name="Peng X."/>
        </authorList>
    </citation>
    <scope>NUCLEOTIDE SEQUENCE</scope>
    <source>
        <strain evidence="5">SIG140</strain>
    </source>
</reference>
<protein>
    <recommendedName>
        <fullName evidence="4">dTTP/UTP pyrophosphatase</fullName>
        <shortName evidence="4">dTTPase/UTPase</shortName>
        <ecNumber evidence="4">3.6.1.9</ecNumber>
    </recommendedName>
    <alternativeName>
        <fullName evidence="4">Nucleoside triphosphate pyrophosphatase</fullName>
    </alternativeName>
    <alternativeName>
        <fullName evidence="4">Nucleotide pyrophosphatase</fullName>
        <shortName evidence="4">Nucleotide PPase</shortName>
    </alternativeName>
</protein>
<dbReference type="GO" id="GO:0009117">
    <property type="term" value="P:nucleotide metabolic process"/>
    <property type="evidence" value="ECO:0007669"/>
    <property type="project" value="UniProtKB-KW"/>
</dbReference>
<sequence>MDNYKYVLASNSPRRKELLAGLGLDFEVRVIDGIDESYPASLPAAEVAQYIAEKKAAAYKSSLQADELIITADTVVIVGDDILGKPRDEADAVRMLREISGRTHQVTTGVSLLTATSQRSFSVTTDVTFKTLTDAEIQHYVSHYRPFDKAGAYGIQEWIGYIGVTGLNGSYYNVMGLPVQRIYTELKNM</sequence>
<dbReference type="Pfam" id="PF02545">
    <property type="entry name" value="Maf"/>
    <property type="match status" value="1"/>
</dbReference>
<dbReference type="PANTHER" id="PTHR43213">
    <property type="entry name" value="BIFUNCTIONAL DTTP/UTP PYROPHOSPHATASE/METHYLTRANSFERASE PROTEIN-RELATED"/>
    <property type="match status" value="1"/>
</dbReference>
<feature type="site" description="Important for substrate specificity" evidence="4">
    <location>
        <position position="74"/>
    </location>
</feature>
<keyword evidence="3 4" id="KW-0546">Nucleotide metabolism</keyword>
<dbReference type="Proteomes" id="UP000806522">
    <property type="component" value="Unassembled WGS sequence"/>
</dbReference>
<evidence type="ECO:0000256" key="2">
    <source>
        <dbReference type="ARBA" id="ARBA00022801"/>
    </source>
</evidence>
<dbReference type="PANTHER" id="PTHR43213:SF5">
    <property type="entry name" value="BIFUNCTIONAL DTTP_UTP PYROPHOSPHATASE_METHYLTRANSFERASE PROTEIN-RELATED"/>
    <property type="match status" value="1"/>
</dbReference>